<dbReference type="Proteomes" id="UP000830375">
    <property type="component" value="Unassembled WGS sequence"/>
</dbReference>
<evidence type="ECO:0000313" key="1">
    <source>
        <dbReference type="EMBL" id="KAI2663184.1"/>
    </source>
</evidence>
<accession>A0ABQ8MJZ3</accession>
<keyword evidence="2" id="KW-1185">Reference proteome</keyword>
<proteinExistence type="predicted"/>
<dbReference type="EMBL" id="JACTAM010000006">
    <property type="protein sequence ID" value="KAI2663184.1"/>
    <property type="molecule type" value="Genomic_DNA"/>
</dbReference>
<gene>
    <name evidence="1" type="ORF">H4Q32_011652</name>
</gene>
<protein>
    <submittedName>
        <fullName evidence="1">(S)-phenoxypropionate/alpha-ketoglutarate-dioxygenase</fullName>
    </submittedName>
</protein>
<evidence type="ECO:0000313" key="2">
    <source>
        <dbReference type="Proteomes" id="UP000830375"/>
    </source>
</evidence>
<organism evidence="1 2">
    <name type="scientific">Labeo rohita</name>
    <name type="common">Indian major carp</name>
    <name type="synonym">Cyprinus rohita</name>
    <dbReference type="NCBI Taxonomy" id="84645"/>
    <lineage>
        <taxon>Eukaryota</taxon>
        <taxon>Metazoa</taxon>
        <taxon>Chordata</taxon>
        <taxon>Craniata</taxon>
        <taxon>Vertebrata</taxon>
        <taxon>Euteleostomi</taxon>
        <taxon>Actinopterygii</taxon>
        <taxon>Neopterygii</taxon>
        <taxon>Teleostei</taxon>
        <taxon>Ostariophysi</taxon>
        <taxon>Cypriniformes</taxon>
        <taxon>Cyprinidae</taxon>
        <taxon>Labeoninae</taxon>
        <taxon>Labeonini</taxon>
        <taxon>Labeo</taxon>
    </lineage>
</organism>
<reference evidence="1 2" key="1">
    <citation type="submission" date="2022-01" db="EMBL/GenBank/DDBJ databases">
        <title>A high-quality chromosome-level genome assembly of rohu carp, Labeo rohita.</title>
        <authorList>
            <person name="Arick M.A. II"/>
            <person name="Hsu C.-Y."/>
            <person name="Magbanua Z."/>
            <person name="Pechanova O."/>
            <person name="Grover C."/>
            <person name="Miller E."/>
            <person name="Thrash A."/>
            <person name="Ezzel L."/>
            <person name="Alam S."/>
            <person name="Benzie J."/>
            <person name="Hamilton M."/>
            <person name="Karsi A."/>
            <person name="Lawrence M.L."/>
            <person name="Peterson D.G."/>
        </authorList>
    </citation>
    <scope>NUCLEOTIDE SEQUENCE [LARGE SCALE GENOMIC DNA]</scope>
    <source>
        <strain evidence="2">BAU-BD-2019</strain>
        <tissue evidence="1">Blood</tissue>
    </source>
</reference>
<sequence length="171" mass="19509">MFDSFGGIDFLLSCDFEPSKLKCKLSSFHSQVLLYWKLIYKHNFSPHSCSLWNNKCILIKGKSVYFQDWMDKGVWSIVHIMDGCGNFLSYDDFCVKYNIICTQKLYASLLKAGPAGLVQLIKGALCYCSEIPRLGNLIISGVNLTEQSCKNKVLRTLLNTQTFPSKVKKRR</sequence>
<comment type="caution">
    <text evidence="1">The sequence shown here is derived from an EMBL/GenBank/DDBJ whole genome shotgun (WGS) entry which is preliminary data.</text>
</comment>
<name>A0ABQ8MJZ3_LABRO</name>